<evidence type="ECO:0000313" key="3">
    <source>
        <dbReference type="EMBL" id="KPU79972.1"/>
    </source>
</evidence>
<keyword evidence="1" id="KW-0812">Transmembrane</keyword>
<dbReference type="AlphaFoldDB" id="A0A0N8P1H9"/>
<keyword evidence="1" id="KW-0472">Membrane</keyword>
<organism evidence="3 4">
    <name type="scientific">Drosophila ananassae</name>
    <name type="common">Fruit fly</name>
    <dbReference type="NCBI Taxonomy" id="7217"/>
    <lineage>
        <taxon>Eukaryota</taxon>
        <taxon>Metazoa</taxon>
        <taxon>Ecdysozoa</taxon>
        <taxon>Arthropoda</taxon>
        <taxon>Hexapoda</taxon>
        <taxon>Insecta</taxon>
        <taxon>Pterygota</taxon>
        <taxon>Neoptera</taxon>
        <taxon>Endopterygota</taxon>
        <taxon>Diptera</taxon>
        <taxon>Brachycera</taxon>
        <taxon>Muscomorpha</taxon>
        <taxon>Ephydroidea</taxon>
        <taxon>Drosophilidae</taxon>
        <taxon>Drosophila</taxon>
        <taxon>Sophophora</taxon>
    </lineage>
</organism>
<feature type="signal peptide" evidence="2">
    <location>
        <begin position="1"/>
        <end position="24"/>
    </location>
</feature>
<reference evidence="3 4" key="1">
    <citation type="journal article" date="2007" name="Nature">
        <title>Evolution of genes and genomes on the Drosophila phylogeny.</title>
        <authorList>
            <consortium name="Drosophila 12 Genomes Consortium"/>
            <person name="Clark A.G."/>
            <person name="Eisen M.B."/>
            <person name="Smith D.R."/>
            <person name="Bergman C.M."/>
            <person name="Oliver B."/>
            <person name="Markow T.A."/>
            <person name="Kaufman T.C."/>
            <person name="Kellis M."/>
            <person name="Gelbart W."/>
            <person name="Iyer V.N."/>
            <person name="Pollard D.A."/>
            <person name="Sackton T.B."/>
            <person name="Larracuente A.M."/>
            <person name="Singh N.D."/>
            <person name="Abad J.P."/>
            <person name="Abt D.N."/>
            <person name="Adryan B."/>
            <person name="Aguade M."/>
            <person name="Akashi H."/>
            <person name="Anderson W.W."/>
            <person name="Aquadro C.F."/>
            <person name="Ardell D.H."/>
            <person name="Arguello R."/>
            <person name="Artieri C.G."/>
            <person name="Barbash D.A."/>
            <person name="Barker D."/>
            <person name="Barsanti P."/>
            <person name="Batterham P."/>
            <person name="Batzoglou S."/>
            <person name="Begun D."/>
            <person name="Bhutkar A."/>
            <person name="Blanco E."/>
            <person name="Bosak S.A."/>
            <person name="Bradley R.K."/>
            <person name="Brand A.D."/>
            <person name="Brent M.R."/>
            <person name="Brooks A.N."/>
            <person name="Brown R.H."/>
            <person name="Butlin R.K."/>
            <person name="Caggese C."/>
            <person name="Calvi B.R."/>
            <person name="Bernardo de Carvalho A."/>
            <person name="Caspi A."/>
            <person name="Castrezana S."/>
            <person name="Celniker S.E."/>
            <person name="Chang J.L."/>
            <person name="Chapple C."/>
            <person name="Chatterji S."/>
            <person name="Chinwalla A."/>
            <person name="Civetta A."/>
            <person name="Clifton S.W."/>
            <person name="Comeron J.M."/>
            <person name="Costello J.C."/>
            <person name="Coyne J.A."/>
            <person name="Daub J."/>
            <person name="David R.G."/>
            <person name="Delcher A.L."/>
            <person name="Delehaunty K."/>
            <person name="Do C.B."/>
            <person name="Ebling H."/>
            <person name="Edwards K."/>
            <person name="Eickbush T."/>
            <person name="Evans J.D."/>
            <person name="Filipski A."/>
            <person name="Findeiss S."/>
            <person name="Freyhult E."/>
            <person name="Fulton L."/>
            <person name="Fulton R."/>
            <person name="Garcia A.C."/>
            <person name="Gardiner A."/>
            <person name="Garfield D.A."/>
            <person name="Garvin B.E."/>
            <person name="Gibson G."/>
            <person name="Gilbert D."/>
            <person name="Gnerre S."/>
            <person name="Godfrey J."/>
            <person name="Good R."/>
            <person name="Gotea V."/>
            <person name="Gravely B."/>
            <person name="Greenberg A.J."/>
            <person name="Griffiths-Jones S."/>
            <person name="Gross S."/>
            <person name="Guigo R."/>
            <person name="Gustafson E.A."/>
            <person name="Haerty W."/>
            <person name="Hahn M.W."/>
            <person name="Halligan D.L."/>
            <person name="Halpern A.L."/>
            <person name="Halter G.M."/>
            <person name="Han M.V."/>
            <person name="Heger A."/>
            <person name="Hillier L."/>
            <person name="Hinrichs A.S."/>
            <person name="Holmes I."/>
            <person name="Hoskins R.A."/>
            <person name="Hubisz M.J."/>
            <person name="Hultmark D."/>
            <person name="Huntley M.A."/>
            <person name="Jaffe D.B."/>
            <person name="Jagadeeshan S."/>
            <person name="Jeck W.R."/>
            <person name="Johnson J."/>
            <person name="Jones C.D."/>
            <person name="Jordan W.C."/>
            <person name="Karpen G.H."/>
            <person name="Kataoka E."/>
            <person name="Keightley P.D."/>
            <person name="Kheradpour P."/>
            <person name="Kirkness E.F."/>
            <person name="Koerich L.B."/>
            <person name="Kristiansen K."/>
            <person name="Kudrna D."/>
            <person name="Kulathinal R.J."/>
            <person name="Kumar S."/>
            <person name="Kwok R."/>
            <person name="Lander E."/>
            <person name="Langley C.H."/>
            <person name="Lapoint R."/>
            <person name="Lazzaro B.P."/>
            <person name="Lee S.J."/>
            <person name="Levesque L."/>
            <person name="Li R."/>
            <person name="Lin C.F."/>
            <person name="Lin M.F."/>
            <person name="Lindblad-Toh K."/>
            <person name="Llopart A."/>
            <person name="Long M."/>
            <person name="Low L."/>
            <person name="Lozovsky E."/>
            <person name="Lu J."/>
            <person name="Luo M."/>
            <person name="Machado C.A."/>
            <person name="Makalowski W."/>
            <person name="Marzo M."/>
            <person name="Matsuda M."/>
            <person name="Matzkin L."/>
            <person name="McAllister B."/>
            <person name="McBride C.S."/>
            <person name="McKernan B."/>
            <person name="McKernan K."/>
            <person name="Mendez-Lago M."/>
            <person name="Minx P."/>
            <person name="Mollenhauer M.U."/>
            <person name="Montooth K."/>
            <person name="Mount S.M."/>
            <person name="Mu X."/>
            <person name="Myers E."/>
            <person name="Negre B."/>
            <person name="Newfeld S."/>
            <person name="Nielsen R."/>
            <person name="Noor M.A."/>
            <person name="O'Grady P."/>
            <person name="Pachter L."/>
            <person name="Papaceit M."/>
            <person name="Parisi M.J."/>
            <person name="Parisi M."/>
            <person name="Parts L."/>
            <person name="Pedersen J.S."/>
            <person name="Pesole G."/>
            <person name="Phillippy A.M."/>
            <person name="Ponting C.P."/>
            <person name="Pop M."/>
            <person name="Porcelli D."/>
            <person name="Powell J.R."/>
            <person name="Prohaska S."/>
            <person name="Pruitt K."/>
            <person name="Puig M."/>
            <person name="Quesneville H."/>
            <person name="Ram K.R."/>
            <person name="Rand D."/>
            <person name="Rasmussen M.D."/>
            <person name="Reed L.K."/>
            <person name="Reenan R."/>
            <person name="Reily A."/>
            <person name="Remington K.A."/>
            <person name="Rieger T.T."/>
            <person name="Ritchie M.G."/>
            <person name="Robin C."/>
            <person name="Rogers Y.H."/>
            <person name="Rohde C."/>
            <person name="Rozas J."/>
            <person name="Rubenfield M.J."/>
            <person name="Ruiz A."/>
            <person name="Russo S."/>
            <person name="Salzberg S.L."/>
            <person name="Sanchez-Gracia A."/>
            <person name="Saranga D.J."/>
            <person name="Sato H."/>
            <person name="Schaeffer S.W."/>
            <person name="Schatz M.C."/>
            <person name="Schlenke T."/>
            <person name="Schwartz R."/>
            <person name="Segarra C."/>
            <person name="Singh R.S."/>
            <person name="Sirot L."/>
            <person name="Sirota M."/>
            <person name="Sisneros N.B."/>
            <person name="Smith C.D."/>
            <person name="Smith T.F."/>
            <person name="Spieth J."/>
            <person name="Stage D.E."/>
            <person name="Stark A."/>
            <person name="Stephan W."/>
            <person name="Strausberg R.L."/>
            <person name="Strempel S."/>
            <person name="Sturgill D."/>
            <person name="Sutton G."/>
            <person name="Sutton G.G."/>
            <person name="Tao W."/>
            <person name="Teichmann S."/>
            <person name="Tobari Y.N."/>
            <person name="Tomimura Y."/>
            <person name="Tsolas J.M."/>
            <person name="Valente V.L."/>
            <person name="Venter E."/>
            <person name="Venter J.C."/>
            <person name="Vicario S."/>
            <person name="Vieira F.G."/>
            <person name="Vilella A.J."/>
            <person name="Villasante A."/>
            <person name="Walenz B."/>
            <person name="Wang J."/>
            <person name="Wasserman M."/>
            <person name="Watts T."/>
            <person name="Wilson D."/>
            <person name="Wilson R.K."/>
            <person name="Wing R.A."/>
            <person name="Wolfner M.F."/>
            <person name="Wong A."/>
            <person name="Wong G.K."/>
            <person name="Wu C.I."/>
            <person name="Wu G."/>
            <person name="Yamamoto D."/>
            <person name="Yang H.P."/>
            <person name="Yang S.P."/>
            <person name="Yorke J.A."/>
            <person name="Yoshida K."/>
            <person name="Zdobnov E."/>
            <person name="Zhang P."/>
            <person name="Zhang Y."/>
            <person name="Zimin A.V."/>
            <person name="Baldwin J."/>
            <person name="Abdouelleil A."/>
            <person name="Abdulkadir J."/>
            <person name="Abebe A."/>
            <person name="Abera B."/>
            <person name="Abreu J."/>
            <person name="Acer S.C."/>
            <person name="Aftuck L."/>
            <person name="Alexander A."/>
            <person name="An P."/>
            <person name="Anderson E."/>
            <person name="Anderson S."/>
            <person name="Arachi H."/>
            <person name="Azer M."/>
            <person name="Bachantsang P."/>
            <person name="Barry A."/>
            <person name="Bayul T."/>
            <person name="Berlin A."/>
            <person name="Bessette D."/>
            <person name="Bloom T."/>
            <person name="Blye J."/>
            <person name="Boguslavskiy L."/>
            <person name="Bonnet C."/>
            <person name="Boukhgalter B."/>
            <person name="Bourzgui I."/>
            <person name="Brown A."/>
            <person name="Cahill P."/>
            <person name="Channer S."/>
            <person name="Cheshatsang Y."/>
            <person name="Chuda L."/>
            <person name="Citroen M."/>
            <person name="Collymore A."/>
            <person name="Cooke P."/>
            <person name="Costello M."/>
            <person name="D'Aco K."/>
            <person name="Daza R."/>
            <person name="De Haan G."/>
            <person name="DeGray S."/>
            <person name="DeMaso C."/>
            <person name="Dhargay N."/>
            <person name="Dooley K."/>
            <person name="Dooley E."/>
            <person name="Doricent M."/>
            <person name="Dorje P."/>
            <person name="Dorjee K."/>
            <person name="Dupes A."/>
            <person name="Elong R."/>
            <person name="Falk J."/>
            <person name="Farina A."/>
            <person name="Faro S."/>
            <person name="Ferguson D."/>
            <person name="Fisher S."/>
            <person name="Foley C.D."/>
            <person name="Franke A."/>
            <person name="Friedrich D."/>
            <person name="Gadbois L."/>
            <person name="Gearin G."/>
            <person name="Gearin C.R."/>
            <person name="Giannoukos G."/>
            <person name="Goode T."/>
            <person name="Graham J."/>
            <person name="Grandbois E."/>
            <person name="Grewal S."/>
            <person name="Gyaltsen K."/>
            <person name="Hafez N."/>
            <person name="Hagos B."/>
            <person name="Hall J."/>
            <person name="Henson C."/>
            <person name="Hollinger A."/>
            <person name="Honan T."/>
            <person name="Huard M.D."/>
            <person name="Hughes L."/>
            <person name="Hurhula B."/>
            <person name="Husby M.E."/>
            <person name="Kamat A."/>
            <person name="Kanga B."/>
            <person name="Kashin S."/>
            <person name="Khazanovich D."/>
            <person name="Kisner P."/>
            <person name="Lance K."/>
            <person name="Lara M."/>
            <person name="Lee W."/>
            <person name="Lennon N."/>
            <person name="Letendre F."/>
            <person name="LeVine R."/>
            <person name="Lipovsky A."/>
            <person name="Liu X."/>
            <person name="Liu J."/>
            <person name="Liu S."/>
            <person name="Lokyitsang T."/>
            <person name="Lokyitsang Y."/>
            <person name="Lubonja R."/>
            <person name="Lui A."/>
            <person name="MacDonald P."/>
            <person name="Magnisalis V."/>
            <person name="Maru K."/>
            <person name="Matthews C."/>
            <person name="McCusker W."/>
            <person name="McDonough S."/>
            <person name="Mehta T."/>
            <person name="Meldrim J."/>
            <person name="Meneus L."/>
            <person name="Mihai O."/>
            <person name="Mihalev A."/>
            <person name="Mihova T."/>
            <person name="Mittelman R."/>
            <person name="Mlenga V."/>
            <person name="Montmayeur A."/>
            <person name="Mulrain L."/>
            <person name="Navidi A."/>
            <person name="Naylor J."/>
            <person name="Negash T."/>
            <person name="Nguyen T."/>
            <person name="Nguyen N."/>
            <person name="Nicol R."/>
            <person name="Norbu C."/>
            <person name="Norbu N."/>
            <person name="Novod N."/>
            <person name="O'Neill B."/>
            <person name="Osman S."/>
            <person name="Markiewicz E."/>
            <person name="Oyono O.L."/>
            <person name="Patti C."/>
            <person name="Phunkhang P."/>
            <person name="Pierre F."/>
            <person name="Priest M."/>
            <person name="Raghuraman S."/>
            <person name="Rege F."/>
            <person name="Reyes R."/>
            <person name="Rise C."/>
            <person name="Rogov P."/>
            <person name="Ross K."/>
            <person name="Ryan E."/>
            <person name="Settipalli S."/>
            <person name="Shea T."/>
            <person name="Sherpa N."/>
            <person name="Shi L."/>
            <person name="Shih D."/>
            <person name="Sparrow T."/>
            <person name="Spaulding J."/>
            <person name="Stalker J."/>
            <person name="Stange-Thomann N."/>
            <person name="Stavropoulos S."/>
            <person name="Stone C."/>
            <person name="Strader C."/>
            <person name="Tesfaye S."/>
            <person name="Thomson T."/>
            <person name="Thoulutsang Y."/>
            <person name="Thoulutsang D."/>
            <person name="Topham K."/>
            <person name="Topping I."/>
            <person name="Tsamla T."/>
            <person name="Vassiliev H."/>
            <person name="Vo A."/>
            <person name="Wangchuk T."/>
            <person name="Wangdi T."/>
            <person name="Weiand M."/>
            <person name="Wilkinson J."/>
            <person name="Wilson A."/>
            <person name="Yadav S."/>
            <person name="Young G."/>
            <person name="Yu Q."/>
            <person name="Zembek L."/>
            <person name="Zhong D."/>
            <person name="Zimmer A."/>
            <person name="Zwirko Z."/>
            <person name="Jaffe D.B."/>
            <person name="Alvarez P."/>
            <person name="Brockman W."/>
            <person name="Butler J."/>
            <person name="Chin C."/>
            <person name="Gnerre S."/>
            <person name="Grabherr M."/>
            <person name="Kleber M."/>
            <person name="Mauceli E."/>
            <person name="MacCallum I."/>
        </authorList>
    </citation>
    <scope>NUCLEOTIDE SEQUENCE [LARGE SCALE GENOMIC DNA]</scope>
    <source>
        <strain evidence="4">Tucson 14024-0371.13</strain>
    </source>
</reference>
<dbReference type="InParanoid" id="A0A0N8P1H9"/>
<feature type="transmembrane region" description="Helical" evidence="1">
    <location>
        <begin position="152"/>
        <end position="171"/>
    </location>
</feature>
<feature type="non-terminal residue" evidence="3">
    <location>
        <position position="183"/>
    </location>
</feature>
<feature type="chain" id="PRO_5006029035" description="Secreted protein" evidence="2">
    <location>
        <begin position="25"/>
        <end position="183"/>
    </location>
</feature>
<keyword evidence="2" id="KW-0732">Signal</keyword>
<accession>A0A0N8P1H9</accession>
<keyword evidence="1" id="KW-1133">Transmembrane helix</keyword>
<evidence type="ECO:0000256" key="1">
    <source>
        <dbReference type="SAM" id="Phobius"/>
    </source>
</evidence>
<evidence type="ECO:0000256" key="2">
    <source>
        <dbReference type="SAM" id="SignalP"/>
    </source>
</evidence>
<protein>
    <recommendedName>
        <fullName evidence="5">Secreted protein</fullName>
    </recommendedName>
</protein>
<gene>
    <name evidence="3" type="primary">Dana\GF27198</name>
    <name evidence="3" type="ORF">GF27198</name>
</gene>
<keyword evidence="4" id="KW-1185">Reference proteome</keyword>
<dbReference type="Proteomes" id="UP000007801">
    <property type="component" value="Unassembled WGS sequence"/>
</dbReference>
<evidence type="ECO:0000313" key="4">
    <source>
        <dbReference type="Proteomes" id="UP000007801"/>
    </source>
</evidence>
<evidence type="ECO:0008006" key="5">
    <source>
        <dbReference type="Google" id="ProtNLM"/>
    </source>
</evidence>
<name>A0A0N8P1H9_DROAN</name>
<dbReference type="OrthoDB" id="7854200at2759"/>
<dbReference type="EMBL" id="CH902617">
    <property type="protein sequence ID" value="KPU79972.1"/>
    <property type="molecule type" value="Genomic_DNA"/>
</dbReference>
<sequence>MLRSCRWRCCWCWCCCSLLHGSHLRNDLAARQPKRAPCVPSSLKPKSQSRGDDGIVALGLHGSFLLAHSHTDPISFMKRHCVTLTPATTATAATRETTTVRRAPPRQCIVRKFTRGIPTSIGIVPNSCSRFPCFCFPTSVSCDTCLAHFARFVFWIGIAIGIGTGPLPLPLMKSTCPRKCKPP</sequence>
<proteinExistence type="predicted"/>